<proteinExistence type="predicted"/>
<dbReference type="Proteomes" id="UP000826462">
    <property type="component" value="Chromosome 1"/>
</dbReference>
<name>A0ABX8UP75_9BURK</name>
<accession>A0ABX8UP75</accession>
<gene>
    <name evidence="1" type="ORF">KZJ38_21445</name>
</gene>
<evidence type="ECO:0000313" key="2">
    <source>
        <dbReference type="Proteomes" id="UP000826462"/>
    </source>
</evidence>
<protein>
    <submittedName>
        <fullName evidence="1">Uncharacterized protein</fullName>
    </submittedName>
</protein>
<sequence>MYKYTVPTNHVAPIFRAFVQGDGIRETGNAEMVKLVGSTACTNGAAIYVAMGK</sequence>
<dbReference type="RefSeq" id="WP_219798134.1">
    <property type="nucleotide sequence ID" value="NZ_CP080095.1"/>
</dbReference>
<evidence type="ECO:0000313" key="1">
    <source>
        <dbReference type="EMBL" id="QYD68753.1"/>
    </source>
</evidence>
<keyword evidence="2" id="KW-1185">Reference proteome</keyword>
<organism evidence="1 2">
    <name type="scientific">Paraburkholderia edwinii</name>
    <dbReference type="NCBI Taxonomy" id="2861782"/>
    <lineage>
        <taxon>Bacteria</taxon>
        <taxon>Pseudomonadati</taxon>
        <taxon>Pseudomonadota</taxon>
        <taxon>Betaproteobacteria</taxon>
        <taxon>Burkholderiales</taxon>
        <taxon>Burkholderiaceae</taxon>
        <taxon>Paraburkholderia</taxon>
    </lineage>
</organism>
<dbReference type="EMBL" id="CP080095">
    <property type="protein sequence ID" value="QYD68753.1"/>
    <property type="molecule type" value="Genomic_DNA"/>
</dbReference>
<reference evidence="1 2" key="1">
    <citation type="submission" date="2021-07" db="EMBL/GenBank/DDBJ databases">
        <title>Paraburkholderia edwinii protects Aspergillus sp. from phenazines by acting as a toxin sponge.</title>
        <authorList>
            <person name="Dahlstrom K.M."/>
            <person name="Newman D.K."/>
        </authorList>
    </citation>
    <scope>NUCLEOTIDE SEQUENCE [LARGE SCALE GENOMIC DNA]</scope>
    <source>
        <strain evidence="1 2">Pe01</strain>
    </source>
</reference>